<comment type="caution">
    <text evidence="2">The sequence shown here is derived from an EMBL/GenBank/DDBJ whole genome shotgun (WGS) entry which is preliminary data.</text>
</comment>
<sequence length="115" mass="12348">MPPPRKETKRDQMSSFGKLLRENPVLELLTTFLISLNGSICLPKNMVELEVLTDSVNGNDVALGDDCTENAEDEDEESNGQESGIDADDVEGEGSDTGTRSSVMVILDLLSSSGI</sequence>
<keyword evidence="3" id="KW-1185">Reference proteome</keyword>
<name>A0AAV5QRB8_9ASCO</name>
<evidence type="ECO:0000256" key="1">
    <source>
        <dbReference type="SAM" id="MobiDB-lite"/>
    </source>
</evidence>
<feature type="region of interest" description="Disordered" evidence="1">
    <location>
        <begin position="58"/>
        <end position="101"/>
    </location>
</feature>
<evidence type="ECO:0000313" key="3">
    <source>
        <dbReference type="Proteomes" id="UP001360560"/>
    </source>
</evidence>
<organism evidence="2 3">
    <name type="scientific">Saccharomycopsis crataegensis</name>
    <dbReference type="NCBI Taxonomy" id="43959"/>
    <lineage>
        <taxon>Eukaryota</taxon>
        <taxon>Fungi</taxon>
        <taxon>Dikarya</taxon>
        <taxon>Ascomycota</taxon>
        <taxon>Saccharomycotina</taxon>
        <taxon>Saccharomycetes</taxon>
        <taxon>Saccharomycopsidaceae</taxon>
        <taxon>Saccharomycopsis</taxon>
    </lineage>
</organism>
<dbReference type="RefSeq" id="XP_064854275.1">
    <property type="nucleotide sequence ID" value="XM_064998203.1"/>
</dbReference>
<dbReference type="EMBL" id="BTFZ01000011">
    <property type="protein sequence ID" value="GMM37279.1"/>
    <property type="molecule type" value="Genomic_DNA"/>
</dbReference>
<proteinExistence type="predicted"/>
<evidence type="ECO:0000313" key="2">
    <source>
        <dbReference type="EMBL" id="GMM37279.1"/>
    </source>
</evidence>
<accession>A0AAV5QRB8</accession>
<protein>
    <submittedName>
        <fullName evidence="2">Uncharacterized protein</fullName>
    </submittedName>
</protein>
<dbReference type="AlphaFoldDB" id="A0AAV5QRB8"/>
<feature type="compositionally biased region" description="Acidic residues" evidence="1">
    <location>
        <begin position="66"/>
        <end position="94"/>
    </location>
</feature>
<dbReference type="GeneID" id="90075254"/>
<dbReference type="Proteomes" id="UP001360560">
    <property type="component" value="Unassembled WGS sequence"/>
</dbReference>
<reference evidence="2 3" key="1">
    <citation type="journal article" date="2023" name="Elife">
        <title>Identification of key yeast species and microbe-microbe interactions impacting larval growth of Drosophila in the wild.</title>
        <authorList>
            <person name="Mure A."/>
            <person name="Sugiura Y."/>
            <person name="Maeda R."/>
            <person name="Honda K."/>
            <person name="Sakurai N."/>
            <person name="Takahashi Y."/>
            <person name="Watada M."/>
            <person name="Katoh T."/>
            <person name="Gotoh A."/>
            <person name="Gotoh Y."/>
            <person name="Taniguchi I."/>
            <person name="Nakamura K."/>
            <person name="Hayashi T."/>
            <person name="Katayama T."/>
            <person name="Uemura T."/>
            <person name="Hattori Y."/>
        </authorList>
    </citation>
    <scope>NUCLEOTIDE SEQUENCE [LARGE SCALE GENOMIC DNA]</scope>
    <source>
        <strain evidence="2 3">SC-9</strain>
    </source>
</reference>
<gene>
    <name evidence="2" type="ORF">DASC09_046040</name>
</gene>